<evidence type="ECO:0000256" key="6">
    <source>
        <dbReference type="SAM" id="Phobius"/>
    </source>
</evidence>
<dbReference type="Proteomes" id="UP001317532">
    <property type="component" value="Chromosome"/>
</dbReference>
<gene>
    <name evidence="8" type="primary">ccdA</name>
    <name evidence="8" type="ORF">WPS_29980</name>
</gene>
<evidence type="ECO:0000256" key="3">
    <source>
        <dbReference type="ARBA" id="ARBA00022692"/>
    </source>
</evidence>
<dbReference type="PANTHER" id="PTHR31272:SF4">
    <property type="entry name" value="CYTOCHROME C-TYPE BIOGENESIS PROTEIN HI_1454-RELATED"/>
    <property type="match status" value="1"/>
</dbReference>
<dbReference type="KEGG" id="vab:WPS_29980"/>
<dbReference type="GO" id="GO:0017004">
    <property type="term" value="P:cytochrome complex assembly"/>
    <property type="evidence" value="ECO:0007669"/>
    <property type="project" value="InterPro"/>
</dbReference>
<protein>
    <submittedName>
        <fullName evidence="8">Cytochrome C biogenesis protein CcdA</fullName>
    </submittedName>
</protein>
<keyword evidence="4 6" id="KW-1133">Transmembrane helix</keyword>
<evidence type="ECO:0000313" key="8">
    <source>
        <dbReference type="EMBL" id="BDE07722.1"/>
    </source>
</evidence>
<dbReference type="InterPro" id="IPR051790">
    <property type="entry name" value="Cytochrome_c-biogenesis_DsbD"/>
</dbReference>
<dbReference type="Pfam" id="PF02683">
    <property type="entry name" value="DsbD_TM"/>
    <property type="match status" value="1"/>
</dbReference>
<organism evidence="8 9">
    <name type="scientific">Vulcanimicrobium alpinum</name>
    <dbReference type="NCBI Taxonomy" id="3016050"/>
    <lineage>
        <taxon>Bacteria</taxon>
        <taxon>Bacillati</taxon>
        <taxon>Vulcanimicrobiota</taxon>
        <taxon>Vulcanimicrobiia</taxon>
        <taxon>Vulcanimicrobiales</taxon>
        <taxon>Vulcanimicrobiaceae</taxon>
        <taxon>Vulcanimicrobium</taxon>
    </lineage>
</organism>
<feature type="transmembrane region" description="Helical" evidence="6">
    <location>
        <begin position="62"/>
        <end position="91"/>
    </location>
</feature>
<evidence type="ECO:0000259" key="7">
    <source>
        <dbReference type="Pfam" id="PF02683"/>
    </source>
</evidence>
<accession>A0AAN2CBF9</accession>
<dbReference type="PANTHER" id="PTHR31272">
    <property type="entry name" value="CYTOCHROME C-TYPE BIOGENESIS PROTEIN HI_1454-RELATED"/>
    <property type="match status" value="1"/>
</dbReference>
<proteinExistence type="inferred from homology"/>
<feature type="domain" description="Cytochrome C biogenesis protein transmembrane" evidence="7">
    <location>
        <begin position="15"/>
        <end position="228"/>
    </location>
</feature>
<name>A0AAN2CBF9_UNVUL</name>
<dbReference type="EMBL" id="AP025523">
    <property type="protein sequence ID" value="BDE07722.1"/>
    <property type="molecule type" value="Genomic_DNA"/>
</dbReference>
<feature type="transmembrane region" description="Helical" evidence="6">
    <location>
        <begin position="138"/>
        <end position="164"/>
    </location>
</feature>
<dbReference type="InterPro" id="IPR003834">
    <property type="entry name" value="Cyt_c_assmbl_TM_dom"/>
</dbReference>
<feature type="transmembrane region" description="Helical" evidence="6">
    <location>
        <begin position="97"/>
        <end position="117"/>
    </location>
</feature>
<keyword evidence="3 6" id="KW-0812">Transmembrane</keyword>
<evidence type="ECO:0000313" key="9">
    <source>
        <dbReference type="Proteomes" id="UP001317532"/>
    </source>
</evidence>
<evidence type="ECO:0000256" key="4">
    <source>
        <dbReference type="ARBA" id="ARBA00022989"/>
    </source>
</evidence>
<comment type="subcellular location">
    <subcellularLocation>
        <location evidence="1">Membrane</location>
        <topology evidence="1">Multi-pass membrane protein</topology>
    </subcellularLocation>
</comment>
<feature type="transmembrane region" description="Helical" evidence="6">
    <location>
        <begin position="217"/>
        <end position="241"/>
    </location>
</feature>
<feature type="transmembrane region" description="Helical" evidence="6">
    <location>
        <begin position="15"/>
        <end position="41"/>
    </location>
</feature>
<keyword evidence="9" id="KW-1185">Reference proteome</keyword>
<dbReference type="GO" id="GO:0016020">
    <property type="term" value="C:membrane"/>
    <property type="evidence" value="ECO:0007669"/>
    <property type="project" value="UniProtKB-SubCell"/>
</dbReference>
<feature type="transmembrane region" description="Helical" evidence="6">
    <location>
        <begin position="176"/>
        <end position="196"/>
    </location>
</feature>
<dbReference type="AlphaFoldDB" id="A0AAN2CBF9"/>
<evidence type="ECO:0000256" key="1">
    <source>
        <dbReference type="ARBA" id="ARBA00004141"/>
    </source>
</evidence>
<keyword evidence="5 6" id="KW-0472">Membrane</keyword>
<sequence length="249" mass="26319">MEASNPGSAVNSVNILTAFLAGVVSFVSPCVLPLIPAYLSFLTGSSLEELKAQTDAGDRARVMIHALAFIGGFTLVFMALGFTASAVGTALIQYRDWVAKIGGVIVIVLGLNMIGVFKIPFLMMDKRPQFRSANRSYIASFLVGLGFAAGWSPCIGPILAGILLKASQEQFAEATVLLFFYSMGLGLPFFLTAALISRALGALNRVKRYLGAIEVGAGAFLVATGVVLVTGTFGRVAGFFYQYVKPPSL</sequence>
<reference evidence="8 9" key="1">
    <citation type="journal article" date="2022" name="ISME Commun">
        <title>Vulcanimicrobium alpinus gen. nov. sp. nov., the first cultivated representative of the candidate phylum 'Eremiobacterota', is a metabolically versatile aerobic anoxygenic phototroph.</title>
        <authorList>
            <person name="Yabe S."/>
            <person name="Muto K."/>
            <person name="Abe K."/>
            <person name="Yokota A."/>
            <person name="Staudigel H."/>
            <person name="Tebo B.M."/>
        </authorList>
    </citation>
    <scope>NUCLEOTIDE SEQUENCE [LARGE SCALE GENOMIC DNA]</scope>
    <source>
        <strain evidence="8 9">WC8-2</strain>
    </source>
</reference>
<comment type="similarity">
    <text evidence="2">Belongs to the DsbD family.</text>
</comment>
<evidence type="ECO:0000256" key="5">
    <source>
        <dbReference type="ARBA" id="ARBA00023136"/>
    </source>
</evidence>
<evidence type="ECO:0000256" key="2">
    <source>
        <dbReference type="ARBA" id="ARBA00006143"/>
    </source>
</evidence>